<dbReference type="SUPFAM" id="SSF88697">
    <property type="entry name" value="PUA domain-like"/>
    <property type="match status" value="1"/>
</dbReference>
<keyword evidence="5 12" id="KW-0963">Cytoplasm</keyword>
<dbReference type="EMBL" id="CP122566">
    <property type="protein sequence ID" value="WGH93768.1"/>
    <property type="molecule type" value="Genomic_DNA"/>
</dbReference>
<evidence type="ECO:0000256" key="1">
    <source>
        <dbReference type="ARBA" id="ARBA00004496"/>
    </source>
</evidence>
<dbReference type="GO" id="GO:0070042">
    <property type="term" value="F:rRNA (uridine-N3-)-methyltransferase activity"/>
    <property type="evidence" value="ECO:0007669"/>
    <property type="project" value="TreeGrafter"/>
</dbReference>
<evidence type="ECO:0000256" key="11">
    <source>
        <dbReference type="ARBA" id="ARBA00047944"/>
    </source>
</evidence>
<feature type="domain" description="Ribosomal RNA small subunit methyltransferase E methyltransferase" evidence="13">
    <location>
        <begin position="82"/>
        <end position="252"/>
    </location>
</feature>
<dbReference type="GO" id="GO:0005737">
    <property type="term" value="C:cytoplasm"/>
    <property type="evidence" value="ECO:0007669"/>
    <property type="project" value="UniProtKB-SubCell"/>
</dbReference>
<dbReference type="Pfam" id="PF04452">
    <property type="entry name" value="Methyltrans_RNA"/>
    <property type="match status" value="1"/>
</dbReference>
<dbReference type="PANTHER" id="PTHR30027">
    <property type="entry name" value="RIBOSOMAL RNA SMALL SUBUNIT METHYLTRANSFERASE E"/>
    <property type="match status" value="1"/>
</dbReference>
<keyword evidence="8 12" id="KW-0808">Transferase</keyword>
<dbReference type="RefSeq" id="WP_279673911.1">
    <property type="nucleotide sequence ID" value="NZ_CP122562.1"/>
</dbReference>
<evidence type="ECO:0000256" key="9">
    <source>
        <dbReference type="ARBA" id="ARBA00022691"/>
    </source>
</evidence>
<comment type="subcellular location">
    <subcellularLocation>
        <location evidence="1 12">Cytoplasm</location>
    </subcellularLocation>
</comment>
<dbReference type="InterPro" id="IPR006700">
    <property type="entry name" value="RsmE"/>
</dbReference>
<dbReference type="InterPro" id="IPR029026">
    <property type="entry name" value="tRNA_m1G_MTases_N"/>
</dbReference>
<evidence type="ECO:0000256" key="2">
    <source>
        <dbReference type="ARBA" id="ARBA00005528"/>
    </source>
</evidence>
<proteinExistence type="inferred from homology"/>
<evidence type="ECO:0000313" key="14">
    <source>
        <dbReference type="EMBL" id="WGH93768.1"/>
    </source>
</evidence>
<dbReference type="AlphaFoldDB" id="A0AAJ6AHX8"/>
<evidence type="ECO:0000256" key="4">
    <source>
        <dbReference type="ARBA" id="ARBA00013673"/>
    </source>
</evidence>
<evidence type="ECO:0000256" key="7">
    <source>
        <dbReference type="ARBA" id="ARBA00022603"/>
    </source>
</evidence>
<dbReference type="NCBIfam" id="NF008693">
    <property type="entry name" value="PRK11713.2-3"/>
    <property type="match status" value="1"/>
</dbReference>
<keyword evidence="9 12" id="KW-0949">S-adenosyl-L-methionine</keyword>
<evidence type="ECO:0000256" key="12">
    <source>
        <dbReference type="PIRNR" id="PIRNR015601"/>
    </source>
</evidence>
<name>A0AAJ6AHX8_9MICC</name>
<organism evidence="14 15">
    <name type="scientific">Auritidibacter ignavus</name>
    <dbReference type="NCBI Taxonomy" id="678932"/>
    <lineage>
        <taxon>Bacteria</taxon>
        <taxon>Bacillati</taxon>
        <taxon>Actinomycetota</taxon>
        <taxon>Actinomycetes</taxon>
        <taxon>Micrococcales</taxon>
        <taxon>Micrococcaceae</taxon>
        <taxon>Auritidibacter</taxon>
    </lineage>
</organism>
<comment type="function">
    <text evidence="10 12">Specifically methylates the N3 position of the uracil ring of uridine 1498 (m3U1498) in 16S rRNA. Acts on the fully assembled 30S ribosomal subunit.</text>
</comment>
<comment type="similarity">
    <text evidence="2 12">Belongs to the RNA methyltransferase RsmE family.</text>
</comment>
<dbReference type="Gene3D" id="3.40.1280.10">
    <property type="match status" value="1"/>
</dbReference>
<dbReference type="CDD" id="cd18084">
    <property type="entry name" value="RsmE-like"/>
    <property type="match status" value="1"/>
</dbReference>
<evidence type="ECO:0000313" key="15">
    <source>
        <dbReference type="Proteomes" id="UP001224674"/>
    </source>
</evidence>
<evidence type="ECO:0000256" key="5">
    <source>
        <dbReference type="ARBA" id="ARBA00022490"/>
    </source>
</evidence>
<dbReference type="SUPFAM" id="SSF75217">
    <property type="entry name" value="alpha/beta knot"/>
    <property type="match status" value="1"/>
</dbReference>
<dbReference type="InterPro" id="IPR046886">
    <property type="entry name" value="RsmE_MTase_dom"/>
</dbReference>
<keyword evidence="15" id="KW-1185">Reference proteome</keyword>
<keyword evidence="7 12" id="KW-0489">Methyltransferase</keyword>
<comment type="catalytic activity">
    <reaction evidence="11 12">
        <text>uridine(1498) in 16S rRNA + S-adenosyl-L-methionine = N(3)-methyluridine(1498) in 16S rRNA + S-adenosyl-L-homocysteine + H(+)</text>
        <dbReference type="Rhea" id="RHEA:42920"/>
        <dbReference type="Rhea" id="RHEA-COMP:10283"/>
        <dbReference type="Rhea" id="RHEA-COMP:10284"/>
        <dbReference type="ChEBI" id="CHEBI:15378"/>
        <dbReference type="ChEBI" id="CHEBI:57856"/>
        <dbReference type="ChEBI" id="CHEBI:59789"/>
        <dbReference type="ChEBI" id="CHEBI:65315"/>
        <dbReference type="ChEBI" id="CHEBI:74502"/>
        <dbReference type="EC" id="2.1.1.193"/>
    </reaction>
</comment>
<dbReference type="InterPro" id="IPR029028">
    <property type="entry name" value="Alpha/beta_knot_MTases"/>
</dbReference>
<gene>
    <name evidence="14" type="ORF">QDX21_02925</name>
</gene>
<evidence type="ECO:0000256" key="3">
    <source>
        <dbReference type="ARBA" id="ARBA00012328"/>
    </source>
</evidence>
<evidence type="ECO:0000256" key="8">
    <source>
        <dbReference type="ARBA" id="ARBA00022679"/>
    </source>
</evidence>
<accession>A0AAJ6AHX8</accession>
<protein>
    <recommendedName>
        <fullName evidence="4 12">Ribosomal RNA small subunit methyltransferase E</fullName>
        <ecNumber evidence="3 12">2.1.1.193</ecNumber>
    </recommendedName>
</protein>
<dbReference type="PIRSF" id="PIRSF015601">
    <property type="entry name" value="MTase_slr0722"/>
    <property type="match status" value="1"/>
</dbReference>
<dbReference type="PANTHER" id="PTHR30027:SF3">
    <property type="entry name" value="16S RRNA (URACIL(1498)-N(3))-METHYLTRANSFERASE"/>
    <property type="match status" value="1"/>
</dbReference>
<dbReference type="EC" id="2.1.1.193" evidence="3 12"/>
<dbReference type="Proteomes" id="UP001224674">
    <property type="component" value="Chromosome"/>
</dbReference>
<evidence type="ECO:0000259" key="13">
    <source>
        <dbReference type="Pfam" id="PF04452"/>
    </source>
</evidence>
<dbReference type="GO" id="GO:0070475">
    <property type="term" value="P:rRNA base methylation"/>
    <property type="evidence" value="ECO:0007669"/>
    <property type="project" value="TreeGrafter"/>
</dbReference>
<evidence type="ECO:0000256" key="6">
    <source>
        <dbReference type="ARBA" id="ARBA00022552"/>
    </source>
</evidence>
<dbReference type="InterPro" id="IPR015947">
    <property type="entry name" value="PUA-like_sf"/>
</dbReference>
<reference evidence="14 15" key="1">
    <citation type="submission" date="2023-03" db="EMBL/GenBank/DDBJ databases">
        <title>Complete genome sequences of several Auritidibacter ignavus strains isolated from ear infections.</title>
        <authorList>
            <person name="Baehr T."/>
            <person name="Baumhoegger A.M."/>
        </authorList>
    </citation>
    <scope>NUCLEOTIDE SEQUENCE [LARGE SCALE GENOMIC DNA]</scope>
    <source>
        <strain evidence="14 15">BABAE-6</strain>
    </source>
</reference>
<keyword evidence="6 12" id="KW-0698">rRNA processing</keyword>
<sequence length="266" mass="27948">MTHQLFYVAPGALEGLTGRGDQVELDAGTTRHAVKSLRLAAGDRVLVADGTGTGGVGELVETSGPCAVVGLEELTHQPAPAPRLVLVQALAKADRDLLAVATAVELGVDAVIPWQAERSIVRLKADKTAKTVTKWQSQLLTAAQQSRRYCIPELRDPVSGTAVAELAQHRHRLVLVTHQDATEHLGETLTDAMEQAHHDGPAISEIAIVVGPEGGISQAEITALQDAGARIVVLGTHILRASTAGPAAVAVINERLGRWYPPQATG</sequence>
<evidence type="ECO:0000256" key="10">
    <source>
        <dbReference type="ARBA" id="ARBA00025699"/>
    </source>
</evidence>
<dbReference type="NCBIfam" id="TIGR00046">
    <property type="entry name" value="RsmE family RNA methyltransferase"/>
    <property type="match status" value="1"/>
</dbReference>